<evidence type="ECO:0000256" key="2">
    <source>
        <dbReference type="ARBA" id="ARBA00022481"/>
    </source>
</evidence>
<dbReference type="PROSITE" id="PS00409">
    <property type="entry name" value="PROKAR_NTER_METHYL"/>
    <property type="match status" value="1"/>
</dbReference>
<gene>
    <name evidence="7" type="primary">ppdB</name>
    <name evidence="7" type="ORF">EH105704_02_04590</name>
</gene>
<evidence type="ECO:0000256" key="3">
    <source>
        <dbReference type="ARBA" id="ARBA00022692"/>
    </source>
</evidence>
<dbReference type="AlphaFoldDB" id="H5V0C2"/>
<evidence type="ECO:0000313" key="7">
    <source>
        <dbReference type="EMBL" id="GAB51430.1"/>
    </source>
</evidence>
<dbReference type="PANTHER" id="PTHR39583">
    <property type="entry name" value="TYPE II SECRETION SYSTEM PROTEIN J-RELATED"/>
    <property type="match status" value="1"/>
</dbReference>
<dbReference type="InterPro" id="IPR016419">
    <property type="entry name" value="Prepilin_Pept-dep_B_prd"/>
</dbReference>
<reference evidence="7 8" key="1">
    <citation type="submission" date="2012-02" db="EMBL/GenBank/DDBJ databases">
        <title>Whole genome shotgun sequence of Escherichia hermannii NBRC 105704.</title>
        <authorList>
            <person name="Yoshida I."/>
            <person name="Hosoyama A."/>
            <person name="Tsuchikane K."/>
            <person name="Katsumata H."/>
            <person name="Yamazaki S."/>
            <person name="Fujita N."/>
        </authorList>
    </citation>
    <scope>NUCLEOTIDE SEQUENCE [LARGE SCALE GENOMIC DNA]</scope>
    <source>
        <strain evidence="7 8">NBRC 105704</strain>
    </source>
</reference>
<dbReference type="Pfam" id="PF07963">
    <property type="entry name" value="N_methyl"/>
    <property type="match status" value="1"/>
</dbReference>
<sequence>MLVPRGFSLIEVLVAMSLSSILMLGTMRLLPSLQRAMLHQSQMNVMRDDLWQLAFALGKQVQRAGYCHGECAGRGIDIRENGNCLVVQWDANHNGKWDGATATEPEQTSYRLRDKSIEIQRGTRQCAGKGWERLTDPAQFNVETFVVTQRARAGRKPLITISLSASTALDSTRRLSVEQQVVGYNL</sequence>
<evidence type="ECO:0000256" key="1">
    <source>
        <dbReference type="ARBA" id="ARBA00004167"/>
    </source>
</evidence>
<evidence type="ECO:0000256" key="5">
    <source>
        <dbReference type="ARBA" id="ARBA00023136"/>
    </source>
</evidence>
<dbReference type="EMBL" id="BAFF01000002">
    <property type="protein sequence ID" value="GAB51430.1"/>
    <property type="molecule type" value="Genomic_DNA"/>
</dbReference>
<evidence type="ECO:0000313" key="8">
    <source>
        <dbReference type="Proteomes" id="UP000010297"/>
    </source>
</evidence>
<dbReference type="GeneID" id="92827265"/>
<dbReference type="GO" id="GO:0015628">
    <property type="term" value="P:protein secretion by the type II secretion system"/>
    <property type="evidence" value="ECO:0007669"/>
    <property type="project" value="TreeGrafter"/>
</dbReference>
<feature type="transmembrane region" description="Helical" evidence="6">
    <location>
        <begin position="6"/>
        <end position="30"/>
    </location>
</feature>
<dbReference type="PIRSF" id="PIRSF004525">
    <property type="entry name" value="Pilin_peptidase-dep_B_prd"/>
    <property type="match status" value="1"/>
</dbReference>
<proteinExistence type="predicted"/>
<name>H5V0C2_ATLHE</name>
<dbReference type="InterPro" id="IPR012902">
    <property type="entry name" value="N_methyl_site"/>
</dbReference>
<dbReference type="NCBIfam" id="NF007848">
    <property type="entry name" value="PRK10557.1"/>
    <property type="match status" value="1"/>
</dbReference>
<organism evidence="7 8">
    <name type="scientific">Atlantibacter hermannii NBRC 105704</name>
    <dbReference type="NCBI Taxonomy" id="1115512"/>
    <lineage>
        <taxon>Bacteria</taxon>
        <taxon>Pseudomonadati</taxon>
        <taxon>Pseudomonadota</taxon>
        <taxon>Gammaproteobacteria</taxon>
        <taxon>Enterobacterales</taxon>
        <taxon>Enterobacteriaceae</taxon>
        <taxon>Atlantibacter</taxon>
    </lineage>
</organism>
<evidence type="ECO:0000256" key="6">
    <source>
        <dbReference type="SAM" id="Phobius"/>
    </source>
</evidence>
<dbReference type="RefSeq" id="WP_002434553.1">
    <property type="nucleotide sequence ID" value="NZ_BAFF01000002.1"/>
</dbReference>
<keyword evidence="3 6" id="KW-0812">Transmembrane</keyword>
<dbReference type="eggNOG" id="COG4795">
    <property type="taxonomic scope" value="Bacteria"/>
</dbReference>
<dbReference type="InterPro" id="IPR051621">
    <property type="entry name" value="T2SS_protein_J"/>
</dbReference>
<keyword evidence="5 6" id="KW-0472">Membrane</keyword>
<protein>
    <submittedName>
        <fullName evidence="7">Prepilin peptidase-dependent protein B</fullName>
    </submittedName>
</protein>
<dbReference type="GO" id="GO:0016020">
    <property type="term" value="C:membrane"/>
    <property type="evidence" value="ECO:0007669"/>
    <property type="project" value="UniProtKB-SubCell"/>
</dbReference>
<dbReference type="Proteomes" id="UP000010297">
    <property type="component" value="Unassembled WGS sequence"/>
</dbReference>
<dbReference type="NCBIfam" id="TIGR02532">
    <property type="entry name" value="IV_pilin_GFxxxE"/>
    <property type="match status" value="1"/>
</dbReference>
<comment type="caution">
    <text evidence="7">The sequence shown here is derived from an EMBL/GenBank/DDBJ whole genome shotgun (WGS) entry which is preliminary data.</text>
</comment>
<comment type="subcellular location">
    <subcellularLocation>
        <location evidence="1">Membrane</location>
        <topology evidence="1">Single-pass membrane protein</topology>
    </subcellularLocation>
</comment>
<keyword evidence="4 6" id="KW-1133">Transmembrane helix</keyword>
<evidence type="ECO:0000256" key="4">
    <source>
        <dbReference type="ARBA" id="ARBA00022989"/>
    </source>
</evidence>
<accession>H5V0C2</accession>
<keyword evidence="2" id="KW-0488">Methylation</keyword>
<keyword evidence="8" id="KW-1185">Reference proteome</keyword>
<dbReference type="PANTHER" id="PTHR39583:SF3">
    <property type="entry name" value="PREPILIN PEPTIDASE-DEPENDENT PROTEIN B"/>
    <property type="match status" value="1"/>
</dbReference>